<comment type="pathway">
    <text evidence="2">Glycan metabolism; cellulose degradation.</text>
</comment>
<keyword evidence="14" id="KW-1185">Reference proteome</keyword>
<evidence type="ECO:0000313" key="14">
    <source>
        <dbReference type="Proteomes" id="UP000006702"/>
    </source>
</evidence>
<dbReference type="EMBL" id="DS027692">
    <property type="protein sequence ID" value="EAW20742.1"/>
    <property type="molecule type" value="Genomic_DNA"/>
</dbReference>
<evidence type="ECO:0000256" key="1">
    <source>
        <dbReference type="ARBA" id="ARBA00000448"/>
    </source>
</evidence>
<dbReference type="SUPFAM" id="SSF52279">
    <property type="entry name" value="Beta-D-glucan exohydrolase, C-terminal domain"/>
    <property type="match status" value="1"/>
</dbReference>
<comment type="similarity">
    <text evidence="3">Belongs to the glycosyl hydrolase 3 family.</text>
</comment>
<reference evidence="14" key="1">
    <citation type="journal article" date="2008" name="PLoS Genet.">
        <title>Genomic islands in the pathogenic filamentous fungus Aspergillus fumigatus.</title>
        <authorList>
            <person name="Fedorova N.D."/>
            <person name="Khaldi N."/>
            <person name="Joardar V.S."/>
            <person name="Maiti R."/>
            <person name="Amedeo P."/>
            <person name="Anderson M.J."/>
            <person name="Crabtree J."/>
            <person name="Silva J.C."/>
            <person name="Badger J.H."/>
            <person name="Albarraq A."/>
            <person name="Angiuoli S."/>
            <person name="Bussey H."/>
            <person name="Bowyer P."/>
            <person name="Cotty P.J."/>
            <person name="Dyer P.S."/>
            <person name="Egan A."/>
            <person name="Galens K."/>
            <person name="Fraser-Liggett C.M."/>
            <person name="Haas B.J."/>
            <person name="Inman J.M."/>
            <person name="Kent R."/>
            <person name="Lemieux S."/>
            <person name="Malavazi I."/>
            <person name="Orvis J."/>
            <person name="Roemer T."/>
            <person name="Ronning C.M."/>
            <person name="Sundaram J.P."/>
            <person name="Sutton G."/>
            <person name="Turner G."/>
            <person name="Venter J.C."/>
            <person name="White O.R."/>
            <person name="Whitty B.R."/>
            <person name="Youngman P."/>
            <person name="Wolfe K.H."/>
            <person name="Goldman G.H."/>
            <person name="Wortman J.R."/>
            <person name="Jiang B."/>
            <person name="Denning D.W."/>
            <person name="Nierman W.C."/>
        </authorList>
    </citation>
    <scope>NUCLEOTIDE SEQUENCE [LARGE SCALE GENOMIC DNA]</scope>
    <source>
        <strain evidence="14">ATCC 1020 / DSM 3700 / CBS 544.65 / FGSC A1164 / JCM 1740 / NRRL 181 / WB 181</strain>
    </source>
</reference>
<evidence type="ECO:0000256" key="3">
    <source>
        <dbReference type="ARBA" id="ARBA00005336"/>
    </source>
</evidence>
<evidence type="ECO:0000256" key="11">
    <source>
        <dbReference type="ARBA" id="ARBA00024983"/>
    </source>
</evidence>
<dbReference type="PANTHER" id="PTHR42715">
    <property type="entry name" value="BETA-GLUCOSIDASE"/>
    <property type="match status" value="1"/>
</dbReference>
<evidence type="ECO:0000259" key="12">
    <source>
        <dbReference type="PROSITE" id="PS51820"/>
    </source>
</evidence>
<dbReference type="UniPathway" id="UPA00696"/>
<evidence type="ECO:0000256" key="6">
    <source>
        <dbReference type="ARBA" id="ARBA00023001"/>
    </source>
</evidence>
<evidence type="ECO:0000256" key="9">
    <source>
        <dbReference type="ARBA" id="ARBA00023295"/>
    </source>
</evidence>
<dbReference type="Gene3D" id="3.40.50.1700">
    <property type="entry name" value="Glycoside hydrolase family 3 C-terminal domain"/>
    <property type="match status" value="1"/>
</dbReference>
<dbReference type="Pfam" id="PF14310">
    <property type="entry name" value="Fn3-like"/>
    <property type="match status" value="1"/>
</dbReference>
<dbReference type="InterPro" id="IPR013783">
    <property type="entry name" value="Ig-like_fold"/>
</dbReference>
<dbReference type="PRINTS" id="PR00133">
    <property type="entry name" value="GLHYDRLASE3"/>
</dbReference>
<dbReference type="Gene3D" id="2.60.40.10">
    <property type="entry name" value="Immunoglobulins"/>
    <property type="match status" value="1"/>
</dbReference>
<keyword evidence="6" id="KW-0136">Cellulose degradation</keyword>
<name>A1D8N1_NEOFI</name>
<evidence type="ECO:0000256" key="7">
    <source>
        <dbReference type="ARBA" id="ARBA00023180"/>
    </source>
</evidence>
<sequence>MTRDPITPVVDRLLQYLTLEEKVSLLAGKNMWETAQVDRLGIPSLKMTDGPAGARGSKWTYGSLTTFVPCGISLAATWDPALVEKVGTVLGEETRRKGCHVLLAPTMNLTRSPLGGRNFEGYGEDPYLVGAMSTAMIRGIQSQGVGACMKHFIANDTETRRFNVDQTIDDRTLREVYMKPFVMALDASPWTAMVSYPKINGLHADVSPAILRPLLREELQFDRLVVSDWGGCNDTVQSLTATTDLEMPGPAIRRGEHLLAAIRDGQVDPALHVDPSVRRMLQLLEKAGLLLEESDGQRLSLNQDEAAEQATDDPVFHQIAREAAQSGLVLLKNKDNVLPLQPSSLKKVAILGPNARKPTAGGAGSAAVNPFYITTPEECLTKAIQTAHPETQVTYEPGMPFSLRPPLLGNLLTVPDSSQQGLQITFFAGHAFEGPAVTTKQWADSLIYLMSDGDVPDSLKGQQYCYRATGVVTPRVSGRYTFSLANTGKAKLFLDEKLLIDNMEWTKVSNGFLGCSSEDKTVSLELEAGRKYALRVDNVVTLPAVEAFDNTLFPNVTGLRIGLALEEDETAMMQRAIASAREADVAVLVVGHNKDSEGEGGDRPDIQLPGRTNELVAAVCGANPNTIVVVQAASAVSMPWAEQARAIVLAWYQGQENGHALADVLLGVCNFSGKTPITFPRRLEDHGSSAWFPAEAARDRSVFGEKVLVGYRWFDEQEIVPLWPFGFGLSYTSFRLSDVRLSGTMTTTASQIVVHARVANVGGRDGHEVVQVYVSPSARIRDKGLVSYRKTLAGFCKVWVSAGEEQDVAIPVKREELRWYDEQEGQWQLDRGQYRCFVGTSVSDIDYELIFTVEQT</sequence>
<dbReference type="InterPro" id="IPR001764">
    <property type="entry name" value="Glyco_hydro_3_N"/>
</dbReference>
<organism evidence="13 14">
    <name type="scientific">Neosartorya fischeri (strain ATCC 1020 / DSM 3700 / CBS 544.65 / FGSC A1164 / JCM 1740 / NRRL 181 / WB 181)</name>
    <name type="common">Aspergillus fischerianus</name>
    <dbReference type="NCBI Taxonomy" id="331117"/>
    <lineage>
        <taxon>Eukaryota</taxon>
        <taxon>Fungi</taxon>
        <taxon>Dikarya</taxon>
        <taxon>Ascomycota</taxon>
        <taxon>Pezizomycotina</taxon>
        <taxon>Eurotiomycetes</taxon>
        <taxon>Eurotiomycetidae</taxon>
        <taxon>Eurotiales</taxon>
        <taxon>Aspergillaceae</taxon>
        <taxon>Aspergillus</taxon>
        <taxon>Aspergillus subgen. Fumigati</taxon>
    </lineage>
</organism>
<dbReference type="InterPro" id="IPR036881">
    <property type="entry name" value="Glyco_hydro_3_C_sf"/>
</dbReference>
<evidence type="ECO:0000256" key="4">
    <source>
        <dbReference type="ARBA" id="ARBA00012744"/>
    </source>
</evidence>
<dbReference type="VEuPathDB" id="FungiDB:NFIA_112660"/>
<dbReference type="InterPro" id="IPR037524">
    <property type="entry name" value="PA14/GLEYA"/>
</dbReference>
<dbReference type="Pfam" id="PF01915">
    <property type="entry name" value="Glyco_hydro_3_C"/>
    <property type="match status" value="1"/>
</dbReference>
<dbReference type="OMA" id="GHNNDTE"/>
<comment type="catalytic activity">
    <reaction evidence="1">
        <text>Hydrolysis of terminal, non-reducing beta-D-glucosyl residues with release of beta-D-glucose.</text>
        <dbReference type="EC" id="3.2.1.21"/>
    </reaction>
</comment>
<dbReference type="InterPro" id="IPR036962">
    <property type="entry name" value="Glyco_hydro_3_N_sf"/>
</dbReference>
<dbReference type="SMART" id="SM00758">
    <property type="entry name" value="PA14"/>
    <property type="match status" value="1"/>
</dbReference>
<evidence type="ECO:0000256" key="10">
    <source>
        <dbReference type="ARBA" id="ARBA00023326"/>
    </source>
</evidence>
<keyword evidence="9" id="KW-0326">Glycosidase</keyword>
<proteinExistence type="inferred from homology"/>
<feature type="domain" description="PA14" evidence="12">
    <location>
        <begin position="417"/>
        <end position="572"/>
    </location>
</feature>
<dbReference type="OrthoDB" id="47059at2759"/>
<dbReference type="eggNOG" id="ENOG502SJ0X">
    <property type="taxonomic scope" value="Eukaryota"/>
</dbReference>
<dbReference type="AlphaFoldDB" id="A1D8N1"/>
<dbReference type="InterPro" id="IPR050288">
    <property type="entry name" value="Cellulose_deg_GH3"/>
</dbReference>
<evidence type="ECO:0000256" key="2">
    <source>
        <dbReference type="ARBA" id="ARBA00004987"/>
    </source>
</evidence>
<keyword evidence="5 13" id="KW-0378">Hydrolase</keyword>
<dbReference type="GO" id="GO:0030245">
    <property type="term" value="P:cellulose catabolic process"/>
    <property type="evidence" value="ECO:0007669"/>
    <property type="project" value="UniProtKB-UniPathway"/>
</dbReference>
<dbReference type="SMART" id="SM01217">
    <property type="entry name" value="Fn3_like"/>
    <property type="match status" value="1"/>
</dbReference>
<gene>
    <name evidence="13" type="ORF">NFIA_112660</name>
</gene>
<dbReference type="EC" id="3.2.1.21" evidence="4"/>
<keyword evidence="7" id="KW-0325">Glycoprotein</keyword>
<dbReference type="PROSITE" id="PS51820">
    <property type="entry name" value="PA14"/>
    <property type="match status" value="1"/>
</dbReference>
<dbReference type="InterPro" id="IPR017853">
    <property type="entry name" value="GH"/>
</dbReference>
<evidence type="ECO:0000313" key="13">
    <source>
        <dbReference type="EMBL" id="EAW20742.1"/>
    </source>
</evidence>
<dbReference type="Gene3D" id="2.60.120.260">
    <property type="entry name" value="Galactose-binding domain-like"/>
    <property type="match status" value="1"/>
</dbReference>
<dbReference type="InterPro" id="IPR011658">
    <property type="entry name" value="PA14_dom"/>
</dbReference>
<dbReference type="GO" id="GO:0008422">
    <property type="term" value="F:beta-glucosidase activity"/>
    <property type="evidence" value="ECO:0007669"/>
    <property type="project" value="UniProtKB-EC"/>
</dbReference>
<dbReference type="InterPro" id="IPR002772">
    <property type="entry name" value="Glyco_hydro_3_C"/>
</dbReference>
<dbReference type="GeneID" id="4589316"/>
<evidence type="ECO:0000256" key="8">
    <source>
        <dbReference type="ARBA" id="ARBA00023277"/>
    </source>
</evidence>
<dbReference type="KEGG" id="nfi:NFIA_112660"/>
<dbReference type="SUPFAM" id="SSF51445">
    <property type="entry name" value="(Trans)glycosidases"/>
    <property type="match status" value="1"/>
</dbReference>
<accession>A1D8N1</accession>
<keyword evidence="10" id="KW-0624">Polysaccharide degradation</keyword>
<dbReference type="PANTHER" id="PTHR42715:SF10">
    <property type="entry name" value="BETA-GLUCOSIDASE"/>
    <property type="match status" value="1"/>
</dbReference>
<dbReference type="Proteomes" id="UP000006702">
    <property type="component" value="Unassembled WGS sequence"/>
</dbReference>
<dbReference type="STRING" id="331117.A1D8N1"/>
<dbReference type="Gene3D" id="3.20.20.300">
    <property type="entry name" value="Glycoside hydrolase, family 3, N-terminal domain"/>
    <property type="match status" value="1"/>
</dbReference>
<dbReference type="RefSeq" id="XP_001262639.1">
    <property type="nucleotide sequence ID" value="XM_001262638.1"/>
</dbReference>
<dbReference type="InterPro" id="IPR026891">
    <property type="entry name" value="Fn3-like"/>
</dbReference>
<protein>
    <recommendedName>
        <fullName evidence="4">beta-glucosidase</fullName>
        <ecNumber evidence="4">3.2.1.21</ecNumber>
    </recommendedName>
</protein>
<dbReference type="HOGENOM" id="CLU_004542_4_0_1"/>
<evidence type="ECO:0000256" key="5">
    <source>
        <dbReference type="ARBA" id="ARBA00022801"/>
    </source>
</evidence>
<dbReference type="Pfam" id="PF07691">
    <property type="entry name" value="PA14"/>
    <property type="match status" value="1"/>
</dbReference>
<comment type="function">
    <text evidence="11">Beta-glucosidases are one of a number of cellulolytic enzymes involved in the degradation of cellulosic biomass. Catalyzes the last step releasing glucose from the inhibitory cellobiose.</text>
</comment>
<keyword evidence="8" id="KW-0119">Carbohydrate metabolism</keyword>
<dbReference type="Pfam" id="PF00933">
    <property type="entry name" value="Glyco_hydro_3"/>
    <property type="match status" value="1"/>
</dbReference>